<protein>
    <submittedName>
        <fullName evidence="2">Uncharacterized protein</fullName>
    </submittedName>
</protein>
<evidence type="ECO:0000313" key="2">
    <source>
        <dbReference type="EMBL" id="MBL1075232.1"/>
    </source>
</evidence>
<evidence type="ECO:0000313" key="3">
    <source>
        <dbReference type="Proteomes" id="UP000602198"/>
    </source>
</evidence>
<proteinExistence type="predicted"/>
<gene>
    <name evidence="2" type="ORF">JK358_12595</name>
</gene>
<dbReference type="EMBL" id="JAERRJ010000004">
    <property type="protein sequence ID" value="MBL1075232.1"/>
    <property type="molecule type" value="Genomic_DNA"/>
</dbReference>
<sequence>MTVDFQLLEPVGDVIGIRIIDTVTELAQHNFQTIPSAEAGESVGRFDLNRLVVVGEKFGQAAEGIGRRQPSTERHRRSLPGRPVRRARIGKGAWQIHGLPTCSSVVSIGPLGR</sequence>
<name>A0ABS1M3K5_9NOCA</name>
<accession>A0ABS1M3K5</accession>
<dbReference type="Proteomes" id="UP000602198">
    <property type="component" value="Unassembled WGS sequence"/>
</dbReference>
<keyword evidence="3" id="KW-1185">Reference proteome</keyword>
<evidence type="ECO:0000256" key="1">
    <source>
        <dbReference type="SAM" id="MobiDB-lite"/>
    </source>
</evidence>
<organism evidence="2 3">
    <name type="scientific">Nocardia acididurans</name>
    <dbReference type="NCBI Taxonomy" id="2802282"/>
    <lineage>
        <taxon>Bacteria</taxon>
        <taxon>Bacillati</taxon>
        <taxon>Actinomycetota</taxon>
        <taxon>Actinomycetes</taxon>
        <taxon>Mycobacteriales</taxon>
        <taxon>Nocardiaceae</taxon>
        <taxon>Nocardia</taxon>
    </lineage>
</organism>
<feature type="region of interest" description="Disordered" evidence="1">
    <location>
        <begin position="63"/>
        <end position="82"/>
    </location>
</feature>
<reference evidence="2 3" key="1">
    <citation type="submission" date="2021-01" db="EMBL/GenBank/DDBJ databases">
        <title>WGS of actinomycetes isolated from Thailand.</title>
        <authorList>
            <person name="Thawai C."/>
        </authorList>
    </citation>
    <scope>NUCLEOTIDE SEQUENCE [LARGE SCALE GENOMIC DNA]</scope>
    <source>
        <strain evidence="2 3">LPG 2</strain>
    </source>
</reference>
<comment type="caution">
    <text evidence="2">The sequence shown here is derived from an EMBL/GenBank/DDBJ whole genome shotgun (WGS) entry which is preliminary data.</text>
</comment>